<gene>
    <name evidence="2" type="ORF">HY768_05790</name>
</gene>
<dbReference type="GO" id="GO:0010181">
    <property type="term" value="F:FMN binding"/>
    <property type="evidence" value="ECO:0007669"/>
    <property type="project" value="InterPro"/>
</dbReference>
<accession>A0A933IA67</accession>
<sequence length="157" mass="17028">MRILIAFYSRTGFTKKACLELAQKLGADTEEIVDTTSRKGAIGWLYAGRDAIRKISTTIGPLQKDPAAYDLVVLGTPVWAWTLTPAIRAYLEQNKGKIKQAAFLCTMGGSGDDGAFRGMEKLLGQKPLATLALKTKQVAGNQYAGEIDEFTAGIQRN</sequence>
<dbReference type="Gene3D" id="3.40.50.360">
    <property type="match status" value="1"/>
</dbReference>
<dbReference type="PANTHER" id="PTHR39201:SF1">
    <property type="entry name" value="FLAVODOXIN-LIKE DOMAIN-CONTAINING PROTEIN"/>
    <property type="match status" value="1"/>
</dbReference>
<dbReference type="Proteomes" id="UP000736328">
    <property type="component" value="Unassembled WGS sequence"/>
</dbReference>
<feature type="domain" description="Flavodoxin-like" evidence="1">
    <location>
        <begin position="2"/>
        <end position="115"/>
    </location>
</feature>
<protein>
    <recommendedName>
        <fullName evidence="1">Flavodoxin-like domain-containing protein</fullName>
    </recommendedName>
</protein>
<dbReference type="InterPro" id="IPR029039">
    <property type="entry name" value="Flavoprotein-like_sf"/>
</dbReference>
<proteinExistence type="predicted"/>
<dbReference type="AlphaFoldDB" id="A0A933IA67"/>
<dbReference type="InterPro" id="IPR008254">
    <property type="entry name" value="Flavodoxin/NO_synth"/>
</dbReference>
<evidence type="ECO:0000259" key="1">
    <source>
        <dbReference type="Pfam" id="PF12682"/>
    </source>
</evidence>
<organism evidence="2 3">
    <name type="scientific">candidate division TA06 bacterium</name>
    <dbReference type="NCBI Taxonomy" id="2250710"/>
    <lineage>
        <taxon>Bacteria</taxon>
        <taxon>Bacteria division TA06</taxon>
    </lineage>
</organism>
<dbReference type="Pfam" id="PF12682">
    <property type="entry name" value="Flavodoxin_4"/>
    <property type="match status" value="1"/>
</dbReference>
<dbReference type="EMBL" id="JACQXR010000075">
    <property type="protein sequence ID" value="MBI4726720.1"/>
    <property type="molecule type" value="Genomic_DNA"/>
</dbReference>
<comment type="caution">
    <text evidence="2">The sequence shown here is derived from an EMBL/GenBank/DDBJ whole genome shotgun (WGS) entry which is preliminary data.</text>
</comment>
<evidence type="ECO:0000313" key="2">
    <source>
        <dbReference type="EMBL" id="MBI4726720.1"/>
    </source>
</evidence>
<reference evidence="2" key="1">
    <citation type="submission" date="2020-07" db="EMBL/GenBank/DDBJ databases">
        <title>Huge and variable diversity of episymbiotic CPR bacteria and DPANN archaea in groundwater ecosystems.</title>
        <authorList>
            <person name="He C.Y."/>
            <person name="Keren R."/>
            <person name="Whittaker M."/>
            <person name="Farag I.F."/>
            <person name="Doudna J."/>
            <person name="Cate J.H.D."/>
            <person name="Banfield J.F."/>
        </authorList>
    </citation>
    <scope>NUCLEOTIDE SEQUENCE</scope>
    <source>
        <strain evidence="2">NC_groundwater_1520_Pr4_B-0.1um_53_5</strain>
    </source>
</reference>
<dbReference type="SUPFAM" id="SSF52218">
    <property type="entry name" value="Flavoproteins"/>
    <property type="match status" value="1"/>
</dbReference>
<dbReference type="PANTHER" id="PTHR39201">
    <property type="entry name" value="EXPORTED PROTEIN-RELATED"/>
    <property type="match status" value="1"/>
</dbReference>
<name>A0A933IA67_UNCT6</name>
<evidence type="ECO:0000313" key="3">
    <source>
        <dbReference type="Proteomes" id="UP000736328"/>
    </source>
</evidence>